<evidence type="ECO:0000256" key="1">
    <source>
        <dbReference type="ARBA" id="ARBA00009995"/>
    </source>
</evidence>
<sequence>MSESEPFKIPDLPDKIQLTKSQLPTSINPGSLLDVQDFQVKIQAAEAEVYGVVINSFKELEPRYVDRYRKEKGDKVWCIGLLSLCNKDHLDKAQRENKAAIDKNQCLKWLNEQEPGSVVYACLGSIGRLSPLQLIEISLGLESS</sequence>
<dbReference type="Gene3D" id="3.40.50.2000">
    <property type="entry name" value="Glycogen Phosphorylase B"/>
    <property type="match status" value="2"/>
</dbReference>
<dbReference type="SUPFAM" id="SSF53756">
    <property type="entry name" value="UDP-Glycosyltransferase/glycogen phosphorylase"/>
    <property type="match status" value="1"/>
</dbReference>
<dbReference type="PANTHER" id="PTHR48047">
    <property type="entry name" value="GLYCOSYLTRANSFERASE"/>
    <property type="match status" value="1"/>
</dbReference>
<gene>
    <name evidence="2" type="ORF">HYC85_015938</name>
</gene>
<evidence type="ECO:0000313" key="3">
    <source>
        <dbReference type="Proteomes" id="UP000593564"/>
    </source>
</evidence>
<comment type="similarity">
    <text evidence="1">Belongs to the UDP-glycosyltransferase family.</text>
</comment>
<protein>
    <submittedName>
        <fullName evidence="2">Uncharacterized protein</fullName>
    </submittedName>
</protein>
<dbReference type="Proteomes" id="UP000593564">
    <property type="component" value="Unassembled WGS sequence"/>
</dbReference>
<organism evidence="2 3">
    <name type="scientific">Camellia sinensis</name>
    <name type="common">Tea plant</name>
    <name type="synonym">Thea sinensis</name>
    <dbReference type="NCBI Taxonomy" id="4442"/>
    <lineage>
        <taxon>Eukaryota</taxon>
        <taxon>Viridiplantae</taxon>
        <taxon>Streptophyta</taxon>
        <taxon>Embryophyta</taxon>
        <taxon>Tracheophyta</taxon>
        <taxon>Spermatophyta</taxon>
        <taxon>Magnoliopsida</taxon>
        <taxon>eudicotyledons</taxon>
        <taxon>Gunneridae</taxon>
        <taxon>Pentapetalae</taxon>
        <taxon>asterids</taxon>
        <taxon>Ericales</taxon>
        <taxon>Theaceae</taxon>
        <taxon>Camellia</taxon>
    </lineage>
</organism>
<dbReference type="PANTHER" id="PTHR48047:SF116">
    <property type="entry name" value="UDP-GLUCOSYL TRANSFERASE 73C7-RELATED"/>
    <property type="match status" value="1"/>
</dbReference>
<dbReference type="AlphaFoldDB" id="A0A7J7GYE6"/>
<dbReference type="EMBL" id="JACBKZ010000007">
    <property type="protein sequence ID" value="KAF5945710.1"/>
    <property type="molecule type" value="Genomic_DNA"/>
</dbReference>
<keyword evidence="3" id="KW-1185">Reference proteome</keyword>
<accession>A0A7J7GYE6</accession>
<name>A0A7J7GYE6_CAMSI</name>
<reference evidence="3" key="1">
    <citation type="journal article" date="2020" name="Nat. Commun.">
        <title>Genome assembly of wild tea tree DASZ reveals pedigree and selection history of tea varieties.</title>
        <authorList>
            <person name="Zhang W."/>
            <person name="Zhang Y."/>
            <person name="Qiu H."/>
            <person name="Guo Y."/>
            <person name="Wan H."/>
            <person name="Zhang X."/>
            <person name="Scossa F."/>
            <person name="Alseekh S."/>
            <person name="Zhang Q."/>
            <person name="Wang P."/>
            <person name="Xu L."/>
            <person name="Schmidt M.H."/>
            <person name="Jia X."/>
            <person name="Li D."/>
            <person name="Zhu A."/>
            <person name="Guo F."/>
            <person name="Chen W."/>
            <person name="Ni D."/>
            <person name="Usadel B."/>
            <person name="Fernie A.R."/>
            <person name="Wen W."/>
        </authorList>
    </citation>
    <scope>NUCLEOTIDE SEQUENCE [LARGE SCALE GENOMIC DNA]</scope>
    <source>
        <strain evidence="3">cv. G240</strain>
    </source>
</reference>
<dbReference type="GO" id="GO:0035251">
    <property type="term" value="F:UDP-glucosyltransferase activity"/>
    <property type="evidence" value="ECO:0007669"/>
    <property type="project" value="TreeGrafter"/>
</dbReference>
<reference evidence="2 3" key="2">
    <citation type="submission" date="2020-07" db="EMBL/GenBank/DDBJ databases">
        <title>Genome assembly of wild tea tree DASZ reveals pedigree and selection history of tea varieties.</title>
        <authorList>
            <person name="Zhang W."/>
        </authorList>
    </citation>
    <scope>NUCLEOTIDE SEQUENCE [LARGE SCALE GENOMIC DNA]</scope>
    <source>
        <strain evidence="3">cv. G240</strain>
        <tissue evidence="2">Leaf</tissue>
    </source>
</reference>
<proteinExistence type="inferred from homology"/>
<comment type="caution">
    <text evidence="2">The sequence shown here is derived from an EMBL/GenBank/DDBJ whole genome shotgun (WGS) entry which is preliminary data.</text>
</comment>
<evidence type="ECO:0000313" key="2">
    <source>
        <dbReference type="EMBL" id="KAF5945710.1"/>
    </source>
</evidence>